<evidence type="ECO:0000256" key="6">
    <source>
        <dbReference type="ARBA" id="ARBA00023002"/>
    </source>
</evidence>
<evidence type="ECO:0000256" key="4">
    <source>
        <dbReference type="ARBA" id="ARBA00022741"/>
    </source>
</evidence>
<evidence type="ECO:0000256" key="5">
    <source>
        <dbReference type="ARBA" id="ARBA00022840"/>
    </source>
</evidence>
<dbReference type="InterPro" id="IPR008926">
    <property type="entry name" value="RNR_R1-su_N"/>
</dbReference>
<dbReference type="Pfam" id="PF00317">
    <property type="entry name" value="Ribonuc_red_lgN"/>
    <property type="match status" value="1"/>
</dbReference>
<keyword evidence="6 9" id="KW-0560">Oxidoreductase</keyword>
<dbReference type="InterPro" id="IPR039718">
    <property type="entry name" value="Rrm1"/>
</dbReference>
<dbReference type="FunFam" id="3.20.70.20:FF:000035">
    <property type="entry name" value="Predicted protein"/>
    <property type="match status" value="1"/>
</dbReference>
<accession>A2XAQ8</accession>
<evidence type="ECO:0000256" key="8">
    <source>
        <dbReference type="PROSITE-ProRule" id="PRU00492"/>
    </source>
</evidence>
<gene>
    <name evidence="11" type="ORF">OsI_09340</name>
</gene>
<reference evidence="11 12" key="1">
    <citation type="journal article" date="2005" name="PLoS Biol.">
        <title>The genomes of Oryza sativa: a history of duplications.</title>
        <authorList>
            <person name="Yu J."/>
            <person name="Wang J."/>
            <person name="Lin W."/>
            <person name="Li S."/>
            <person name="Li H."/>
            <person name="Zhou J."/>
            <person name="Ni P."/>
            <person name="Dong W."/>
            <person name="Hu S."/>
            <person name="Zeng C."/>
            <person name="Zhang J."/>
            <person name="Zhang Y."/>
            <person name="Li R."/>
            <person name="Xu Z."/>
            <person name="Li S."/>
            <person name="Li X."/>
            <person name="Zheng H."/>
            <person name="Cong L."/>
            <person name="Lin L."/>
            <person name="Yin J."/>
            <person name="Geng J."/>
            <person name="Li G."/>
            <person name="Shi J."/>
            <person name="Liu J."/>
            <person name="Lv H."/>
            <person name="Li J."/>
            <person name="Wang J."/>
            <person name="Deng Y."/>
            <person name="Ran L."/>
            <person name="Shi X."/>
            <person name="Wang X."/>
            <person name="Wu Q."/>
            <person name="Li C."/>
            <person name="Ren X."/>
            <person name="Wang J."/>
            <person name="Wang X."/>
            <person name="Li D."/>
            <person name="Liu D."/>
            <person name="Zhang X."/>
            <person name="Ji Z."/>
            <person name="Zhao W."/>
            <person name="Sun Y."/>
            <person name="Zhang Z."/>
            <person name="Bao J."/>
            <person name="Han Y."/>
            <person name="Dong L."/>
            <person name="Ji J."/>
            <person name="Chen P."/>
            <person name="Wu S."/>
            <person name="Liu J."/>
            <person name="Xiao Y."/>
            <person name="Bu D."/>
            <person name="Tan J."/>
            <person name="Yang L."/>
            <person name="Ye C."/>
            <person name="Zhang J."/>
            <person name="Xu J."/>
            <person name="Zhou Y."/>
            <person name="Yu Y."/>
            <person name="Zhang B."/>
            <person name="Zhuang S."/>
            <person name="Wei H."/>
            <person name="Liu B."/>
            <person name="Lei M."/>
            <person name="Yu H."/>
            <person name="Li Y."/>
            <person name="Xu H."/>
            <person name="Wei S."/>
            <person name="He X."/>
            <person name="Fang L."/>
            <person name="Zhang Z."/>
            <person name="Zhang Y."/>
            <person name="Huang X."/>
            <person name="Su Z."/>
            <person name="Tong W."/>
            <person name="Li J."/>
            <person name="Tong Z."/>
            <person name="Li S."/>
            <person name="Ye J."/>
            <person name="Wang L."/>
            <person name="Fang L."/>
            <person name="Lei T."/>
            <person name="Chen C."/>
            <person name="Chen H."/>
            <person name="Xu Z."/>
            <person name="Li H."/>
            <person name="Huang H."/>
            <person name="Zhang F."/>
            <person name="Xu H."/>
            <person name="Li N."/>
            <person name="Zhao C."/>
            <person name="Li S."/>
            <person name="Dong L."/>
            <person name="Huang Y."/>
            <person name="Li L."/>
            <person name="Xi Y."/>
            <person name="Qi Q."/>
            <person name="Li W."/>
            <person name="Zhang B."/>
            <person name="Hu W."/>
            <person name="Zhang Y."/>
            <person name="Tian X."/>
            <person name="Jiao Y."/>
            <person name="Liang X."/>
            <person name="Jin J."/>
            <person name="Gao L."/>
            <person name="Zheng W."/>
            <person name="Hao B."/>
            <person name="Liu S."/>
            <person name="Wang W."/>
            <person name="Yuan L."/>
            <person name="Cao M."/>
            <person name="McDermott J."/>
            <person name="Samudrala R."/>
            <person name="Wang J."/>
            <person name="Wong G.K."/>
            <person name="Yang H."/>
        </authorList>
    </citation>
    <scope>NUCLEOTIDE SEQUENCE [LARGE SCALE GENOMIC DNA]</scope>
    <source>
        <strain evidence="12">cv. 93-11</strain>
    </source>
</reference>
<dbReference type="PRINTS" id="PR01183">
    <property type="entry name" value="RIBORDTASEM1"/>
</dbReference>
<evidence type="ECO:0000256" key="7">
    <source>
        <dbReference type="ARBA" id="ARBA00023116"/>
    </source>
</evidence>
<dbReference type="Proteomes" id="UP000007015">
    <property type="component" value="Chromosome 2"/>
</dbReference>
<dbReference type="InterPro" id="IPR000788">
    <property type="entry name" value="RNR_lg_C"/>
</dbReference>
<dbReference type="PROSITE" id="PS51161">
    <property type="entry name" value="ATP_CONE"/>
    <property type="match status" value="1"/>
</dbReference>
<dbReference type="UniPathway" id="UPA00326"/>
<dbReference type="STRING" id="39946.A2XAQ8"/>
<evidence type="ECO:0000259" key="10">
    <source>
        <dbReference type="PROSITE" id="PS51161"/>
    </source>
</evidence>
<dbReference type="CDD" id="cd01679">
    <property type="entry name" value="RNR_I"/>
    <property type="match status" value="1"/>
</dbReference>
<evidence type="ECO:0000313" key="11">
    <source>
        <dbReference type="EMBL" id="EAY87918.1"/>
    </source>
</evidence>
<dbReference type="Pfam" id="PF03477">
    <property type="entry name" value="ATP-cone"/>
    <property type="match status" value="1"/>
</dbReference>
<dbReference type="PROSITE" id="PS00089">
    <property type="entry name" value="RIBORED_LARGE"/>
    <property type="match status" value="1"/>
</dbReference>
<dbReference type="AlphaFoldDB" id="A2XAQ8"/>
<feature type="domain" description="ATP-cone" evidence="10">
    <location>
        <begin position="1"/>
        <end position="92"/>
    </location>
</feature>
<evidence type="ECO:0000256" key="3">
    <source>
        <dbReference type="ARBA" id="ARBA00022533"/>
    </source>
</evidence>
<dbReference type="GO" id="GO:0004748">
    <property type="term" value="F:ribonucleoside-diphosphate reductase activity, thioredoxin disulfide as acceptor"/>
    <property type="evidence" value="ECO:0007669"/>
    <property type="project" value="UniProtKB-EC"/>
</dbReference>
<dbReference type="InterPro" id="IPR005144">
    <property type="entry name" value="ATP-cone_dom"/>
</dbReference>
<dbReference type="FunFam" id="3.20.70.20:FF:000041">
    <property type="entry name" value="Ribonucleotide reductase catalytic subunit M1"/>
    <property type="match status" value="1"/>
</dbReference>
<comment type="function">
    <text evidence="9">Provides the precursors necessary for DNA synthesis. Catalyzes the biosynthesis of deoxyribonucleotides from the corresponding ribonucleotides.</text>
</comment>
<comment type="similarity">
    <text evidence="1 9">Belongs to the ribonucleoside diphosphate reductase large chain family.</text>
</comment>
<keyword evidence="4 8" id="KW-0547">Nucleotide-binding</keyword>
<keyword evidence="12" id="KW-1185">Reference proteome</keyword>
<dbReference type="SUPFAM" id="SSF48168">
    <property type="entry name" value="R1 subunit of ribonucleotide reductase, N-terminal domain"/>
    <property type="match status" value="1"/>
</dbReference>
<evidence type="ECO:0000256" key="2">
    <source>
        <dbReference type="ARBA" id="ARBA00012274"/>
    </source>
</evidence>
<dbReference type="Pfam" id="PF02867">
    <property type="entry name" value="Ribonuc_red_lgC"/>
    <property type="match status" value="2"/>
</dbReference>
<dbReference type="EC" id="1.17.4.1" evidence="2 9"/>
<dbReference type="GO" id="GO:0005524">
    <property type="term" value="F:ATP binding"/>
    <property type="evidence" value="ECO:0007669"/>
    <property type="project" value="UniProtKB-UniRule"/>
</dbReference>
<dbReference type="Gramene" id="BGIOSGA009236-TA">
    <property type="protein sequence ID" value="BGIOSGA009236-PA"/>
    <property type="gene ID" value="BGIOSGA009236"/>
</dbReference>
<dbReference type="OMA" id="YIVYRDQ"/>
<comment type="catalytic activity">
    <reaction evidence="9">
        <text>a 2'-deoxyribonucleoside 5'-diphosphate + [thioredoxin]-disulfide + H2O = a ribonucleoside 5'-diphosphate + [thioredoxin]-dithiol</text>
        <dbReference type="Rhea" id="RHEA:23252"/>
        <dbReference type="Rhea" id="RHEA-COMP:10698"/>
        <dbReference type="Rhea" id="RHEA-COMP:10700"/>
        <dbReference type="ChEBI" id="CHEBI:15377"/>
        <dbReference type="ChEBI" id="CHEBI:29950"/>
        <dbReference type="ChEBI" id="CHEBI:50058"/>
        <dbReference type="ChEBI" id="CHEBI:57930"/>
        <dbReference type="ChEBI" id="CHEBI:73316"/>
        <dbReference type="EC" id="1.17.4.1"/>
    </reaction>
</comment>
<evidence type="ECO:0000256" key="1">
    <source>
        <dbReference type="ARBA" id="ARBA00010406"/>
    </source>
</evidence>
<dbReference type="Gene3D" id="3.20.70.20">
    <property type="match status" value="2"/>
</dbReference>
<keyword evidence="3" id="KW-0021">Allosteric enzyme</keyword>
<protein>
    <recommendedName>
        <fullName evidence="2 9">Ribonucleoside-diphosphate reductase</fullName>
        <ecNumber evidence="2 9">1.17.4.1</ecNumber>
    </recommendedName>
</protein>
<dbReference type="GO" id="GO:0005971">
    <property type="term" value="C:ribonucleoside-diphosphate reductase complex"/>
    <property type="evidence" value="ECO:0007669"/>
    <property type="project" value="TreeGrafter"/>
</dbReference>
<dbReference type="PANTHER" id="PTHR11573:SF32">
    <property type="entry name" value="RIBONUCLEOSIDE-DIPHOSPHATE REDUCTASE"/>
    <property type="match status" value="1"/>
</dbReference>
<keyword evidence="7 9" id="KW-0215">Deoxyribonucleotide synthesis</keyword>
<name>A2XAQ8_ORYSI</name>
<dbReference type="SUPFAM" id="SSF51998">
    <property type="entry name" value="PFL-like glycyl radical enzymes"/>
    <property type="match status" value="2"/>
</dbReference>
<evidence type="ECO:0000313" key="12">
    <source>
        <dbReference type="Proteomes" id="UP000007015"/>
    </source>
</evidence>
<dbReference type="HOGENOM" id="CLU_000404_1_0_1"/>
<dbReference type="InterPro" id="IPR013346">
    <property type="entry name" value="NrdE_NrdA_C"/>
</dbReference>
<keyword evidence="5 8" id="KW-0067">ATP-binding</keyword>
<dbReference type="EMBL" id="CM000127">
    <property type="protein sequence ID" value="EAY87918.1"/>
    <property type="molecule type" value="Genomic_DNA"/>
</dbReference>
<organism evidence="11 12">
    <name type="scientific">Oryza sativa subsp. indica</name>
    <name type="common">Rice</name>
    <dbReference type="NCBI Taxonomy" id="39946"/>
    <lineage>
        <taxon>Eukaryota</taxon>
        <taxon>Viridiplantae</taxon>
        <taxon>Streptophyta</taxon>
        <taxon>Embryophyta</taxon>
        <taxon>Tracheophyta</taxon>
        <taxon>Spermatophyta</taxon>
        <taxon>Magnoliopsida</taxon>
        <taxon>Liliopsida</taxon>
        <taxon>Poales</taxon>
        <taxon>Poaceae</taxon>
        <taxon>BOP clade</taxon>
        <taxon>Oryzoideae</taxon>
        <taxon>Oryzeae</taxon>
        <taxon>Oryzinae</taxon>
        <taxon>Oryza</taxon>
        <taxon>Oryza sativa</taxon>
    </lineage>
</organism>
<evidence type="ECO:0000256" key="9">
    <source>
        <dbReference type="RuleBase" id="RU003410"/>
    </source>
</evidence>
<proteinExistence type="inferred from homology"/>
<dbReference type="PANTHER" id="PTHR11573">
    <property type="entry name" value="RIBONUCLEOSIDE-DIPHOSPHATE REDUCTASE LARGE CHAIN"/>
    <property type="match status" value="1"/>
</dbReference>
<sequence>MYVVKRDGRQEAVHFDKITARLKRLSYGLSQEHCDPVLVAQKVCAGVYKGVTTSQLGELAAETAAAMTASHPDYASLAARIAISNLHKTTMKSFSETIKVMYMHYDERSGLLAPLIADDVYEIIMKNTTRLDSEIIYDRDFDYDYFGFKTLERSYLLKVVGKVVERPQHMLMRVSIGIHKDDIESAIKTYHMMSQRWFTHASPTLFNAGTPRPQLSSCFLICMKDDSIEGIYDTLSECATISKCAGGIGLSIHNIRATGSYIRGTNGTSNGIVPMLRVFNDTARYVDQGGGKRKGAFAIYLEPWHADIFEFLDLRKNHGKEENRARDLFYALWIPDLFMERVQNNENWSLFCPNEAPGLADCWGDEFQNLYKKYEREGKAKKVVSAQALWFDILKAQIETGTPYMLYKAQQLNKDIFETIYYHALKASAEIAAKEGPYETYSGSPVSKGILQPDMWNVVPSDRWNWSDLREMISKVGVRNSLLIAPMPTASTSQILGNNECFEPYTSNIYSRRVLSGEFVVVNKHLLHDLTEMGIWSPVLKNKIVYEDGSVQKISEIPDDLKAIYRTVWEIKQKTIVDMAIDRGCYIDQSQSLNIHMDQPNFGKLTSLHFHAWSKGLKTGMYYLRTRAAADAIKFTVDTTLLKDKQHNAEEEDVQSKMAEVVCSLNNRDECLACGS</sequence>
<dbReference type="InterPro" id="IPR013509">
    <property type="entry name" value="RNR_lsu_N"/>
</dbReference>
<dbReference type="GO" id="GO:0009263">
    <property type="term" value="P:deoxyribonucleotide biosynthetic process"/>
    <property type="evidence" value="ECO:0007669"/>
    <property type="project" value="UniProtKB-KW"/>
</dbReference>